<dbReference type="InterPro" id="IPR000731">
    <property type="entry name" value="SSD"/>
</dbReference>
<dbReference type="PROSITE" id="PS50156">
    <property type="entry name" value="SSD"/>
    <property type="match status" value="2"/>
</dbReference>
<dbReference type="AlphaFoldDB" id="A0A2B4SJM8"/>
<feature type="transmembrane region" description="Helical" evidence="3">
    <location>
        <begin position="606"/>
        <end position="625"/>
    </location>
</feature>
<keyword evidence="3" id="KW-0812">Transmembrane</keyword>
<feature type="compositionally biased region" description="Polar residues" evidence="2">
    <location>
        <begin position="740"/>
        <end position="750"/>
    </location>
</feature>
<dbReference type="Proteomes" id="UP000225706">
    <property type="component" value="Unassembled WGS sequence"/>
</dbReference>
<evidence type="ECO:0000313" key="6">
    <source>
        <dbReference type="Proteomes" id="UP000225706"/>
    </source>
</evidence>
<dbReference type="OrthoDB" id="6510177at2759"/>
<feature type="transmembrane region" description="Helical" evidence="3">
    <location>
        <begin position="338"/>
        <end position="367"/>
    </location>
</feature>
<gene>
    <name evidence="5" type="primary">Ptchd3</name>
    <name evidence="5" type="ORF">AWC38_SpisGene6582</name>
</gene>
<keyword evidence="6" id="KW-1185">Reference proteome</keyword>
<dbReference type="SUPFAM" id="SSF82866">
    <property type="entry name" value="Multidrug efflux transporter AcrB transmembrane domain"/>
    <property type="match status" value="2"/>
</dbReference>
<feature type="transmembrane region" description="Helical" evidence="3">
    <location>
        <begin position="549"/>
        <end position="568"/>
    </location>
</feature>
<feature type="domain" description="SSD" evidence="4">
    <location>
        <begin position="572"/>
        <end position="697"/>
    </location>
</feature>
<feature type="transmembrane region" description="Helical" evidence="3">
    <location>
        <begin position="199"/>
        <end position="219"/>
    </location>
</feature>
<feature type="transmembrane region" description="Helical" evidence="3">
    <location>
        <begin position="574"/>
        <end position="594"/>
    </location>
</feature>
<dbReference type="InterPro" id="IPR053958">
    <property type="entry name" value="HMGCR/SNAP/NPC1-like_SSD"/>
</dbReference>
<organism evidence="5 6">
    <name type="scientific">Stylophora pistillata</name>
    <name type="common">Smooth cauliflower coral</name>
    <dbReference type="NCBI Taxonomy" id="50429"/>
    <lineage>
        <taxon>Eukaryota</taxon>
        <taxon>Metazoa</taxon>
        <taxon>Cnidaria</taxon>
        <taxon>Anthozoa</taxon>
        <taxon>Hexacorallia</taxon>
        <taxon>Scleractinia</taxon>
        <taxon>Astrocoeniina</taxon>
        <taxon>Pocilloporidae</taxon>
        <taxon>Stylophora</taxon>
    </lineage>
</organism>
<keyword evidence="3" id="KW-1133">Transmembrane helix</keyword>
<evidence type="ECO:0000256" key="1">
    <source>
        <dbReference type="ARBA" id="ARBA00005585"/>
    </source>
</evidence>
<feature type="region of interest" description="Disordered" evidence="2">
    <location>
        <begin position="739"/>
        <end position="774"/>
    </location>
</feature>
<dbReference type="PANTHER" id="PTHR10796:SF92">
    <property type="entry name" value="PATCHED-RELATED, ISOFORM A"/>
    <property type="match status" value="1"/>
</dbReference>
<comment type="caution">
    <text evidence="5">The sequence shown here is derived from an EMBL/GenBank/DDBJ whole genome shotgun (WGS) entry which is preliminary data.</text>
</comment>
<comment type="similarity">
    <text evidence="1">Belongs to the patched family.</text>
</comment>
<reference evidence="6" key="1">
    <citation type="journal article" date="2017" name="bioRxiv">
        <title>Comparative analysis of the genomes of Stylophora pistillata and Acropora digitifera provides evidence for extensive differences between species of corals.</title>
        <authorList>
            <person name="Voolstra C.R."/>
            <person name="Li Y."/>
            <person name="Liew Y.J."/>
            <person name="Baumgarten S."/>
            <person name="Zoccola D."/>
            <person name="Flot J.-F."/>
            <person name="Tambutte S."/>
            <person name="Allemand D."/>
            <person name="Aranda M."/>
        </authorList>
    </citation>
    <scope>NUCLEOTIDE SEQUENCE [LARGE SCALE GENOMIC DNA]</scope>
</reference>
<evidence type="ECO:0000256" key="2">
    <source>
        <dbReference type="SAM" id="MobiDB-lite"/>
    </source>
</evidence>
<dbReference type="GO" id="GO:0016020">
    <property type="term" value="C:membrane"/>
    <property type="evidence" value="ECO:0007669"/>
    <property type="project" value="TreeGrafter"/>
</dbReference>
<feature type="transmembrane region" description="Helical" evidence="3">
    <location>
        <begin position="645"/>
        <end position="664"/>
    </location>
</feature>
<dbReference type="InterPro" id="IPR051697">
    <property type="entry name" value="Patched_domain-protein"/>
</dbReference>
<feature type="domain" description="SSD" evidence="4">
    <location>
        <begin position="202"/>
        <end position="296"/>
    </location>
</feature>
<protein>
    <submittedName>
        <fullName evidence="5">Patched domain-containing protein 3</fullName>
    </submittedName>
</protein>
<feature type="transmembrane region" description="Helical" evidence="3">
    <location>
        <begin position="271"/>
        <end position="296"/>
    </location>
</feature>
<evidence type="ECO:0000256" key="3">
    <source>
        <dbReference type="SAM" id="Phobius"/>
    </source>
</evidence>
<dbReference type="EMBL" id="LSMT01000078">
    <property type="protein sequence ID" value="PFX28737.1"/>
    <property type="molecule type" value="Genomic_DNA"/>
</dbReference>
<dbReference type="PANTHER" id="PTHR10796">
    <property type="entry name" value="PATCHED-RELATED"/>
    <property type="match status" value="1"/>
</dbReference>
<dbReference type="Pfam" id="PF12349">
    <property type="entry name" value="Sterol-sensing"/>
    <property type="match status" value="1"/>
</dbReference>
<evidence type="ECO:0000259" key="4">
    <source>
        <dbReference type="PROSITE" id="PS50156"/>
    </source>
</evidence>
<sequence length="844" mass="95508">MLVSVCSVGFVWFNSENRTVKLFIPQNSKAIDDLETAEKYFRVNFREEIILLAASPSNPNVLSPECLKQAFRAHNAVMELKSFTELCVTLLGNKSRSPEGCAMINPLEFLQFNESKLSGKDIHEVQRELGKAYNDTSLLMRNGRPFWLNFNRMFGKATRKHGRITDAKALQMIYLLRDPKDDDASDKILNWEKAFMDKFSWVLPFLVLGIGIDDMFIIVDELDRQPRDLLTIEKIKAVMKHSGATVTMTTMTDLVAFAVSTSTSFPAIRYFCIYAALTVTFSFLMVVTFFVALMTYDVRRIKSGRRDFLPFCLAPRPKEDRPAWDEPLPQTSNKVMKYWGTFLTLPVTKVVVILFSLSLLGAGIYGVTQVDESFDRRVLARDDSYLRHFLTAQEKYFELSVGVSIVQTGEVDYQLRSTQNEIKEFTNIFKENEYYKNQSLSWMDAFGQYAKKTKRNINGPGFLRELKTFLRIPEFSYNTQDVKLSEDETKIEASRVIGHMKDSGSSTFQKNAMLTLREDITKKSKLNAFPITRSFIFFEQYAITSRETLRNLIIAGLTVVIVTSPFLIDCTVTFVVILNFAALVCELFGLTVIWDVSLNSVSMINLVMAIGFAVDYSAHIAHAYITSSKVTADERVVDALSTLGASVFIGRVSTFLGMVVLAFAASEMFRIFFRMFFGIVILGLLHGLCIMPVYLSLLCWRPAFIRPPSVRDTSRKSVSKDMTDNITKTNVLLEEVKPSVDTSFQSPQHSNSKEKTENPSNEKPANQKIETDTAEIGIQNMVIDNDEDDTKKMKAEGEVKQLNANTLRVSGKGEEQACGVEELVGHDDEARKEDTPKLEFIAVL</sequence>
<keyword evidence="3" id="KW-0472">Membrane</keyword>
<dbReference type="Gene3D" id="1.20.1640.10">
    <property type="entry name" value="Multidrug efflux transporter AcrB transmembrane domain"/>
    <property type="match status" value="2"/>
</dbReference>
<evidence type="ECO:0000313" key="5">
    <source>
        <dbReference type="EMBL" id="PFX28737.1"/>
    </source>
</evidence>
<proteinExistence type="inferred from homology"/>
<feature type="transmembrane region" description="Helical" evidence="3">
    <location>
        <begin position="676"/>
        <end position="697"/>
    </location>
</feature>
<accession>A0A2B4SJM8</accession>
<name>A0A2B4SJM8_STYPI</name>